<keyword evidence="3" id="KW-0808">Transferase</keyword>
<organism evidence="9 10">
    <name type="scientific">Faecalibacillus intestinalis</name>
    <dbReference type="NCBI Taxonomy" id="1982626"/>
    <lineage>
        <taxon>Bacteria</taxon>
        <taxon>Bacillati</taxon>
        <taxon>Bacillota</taxon>
        <taxon>Erysipelotrichia</taxon>
        <taxon>Erysipelotrichales</taxon>
        <taxon>Coprobacillaceae</taxon>
        <taxon>Faecalibacillus</taxon>
    </lineage>
</organism>
<proteinExistence type="predicted"/>
<evidence type="ECO:0000256" key="6">
    <source>
        <dbReference type="PIRSR" id="PIRSR000699-2"/>
    </source>
</evidence>
<keyword evidence="8" id="KW-0175">Coiled coil</keyword>
<dbReference type="Proteomes" id="UP000240974">
    <property type="component" value="Unassembled WGS sequence"/>
</dbReference>
<comment type="cofactor">
    <cofactor evidence="6">
        <name>Mg(2+)</name>
        <dbReference type="ChEBI" id="CHEBI:18420"/>
    </cofactor>
    <text evidence="6">Binds 1 Mg(2+) ion per trimer.</text>
</comment>
<dbReference type="GO" id="GO:0016740">
    <property type="term" value="F:transferase activity"/>
    <property type="evidence" value="ECO:0007669"/>
    <property type="project" value="UniProtKB-KW"/>
</dbReference>
<dbReference type="GO" id="GO:0009401">
    <property type="term" value="P:phosphoenolpyruvate-dependent sugar phosphotransferase system"/>
    <property type="evidence" value="ECO:0007669"/>
    <property type="project" value="UniProtKB-KW"/>
</dbReference>
<dbReference type="EMBL" id="PYLQ01000006">
    <property type="protein sequence ID" value="PST41864.1"/>
    <property type="molecule type" value="Genomic_DNA"/>
</dbReference>
<keyword evidence="6" id="KW-0479">Metal-binding</keyword>
<keyword evidence="1" id="KW-0813">Transport</keyword>
<dbReference type="PANTHER" id="PTHR34382">
    <property type="entry name" value="PTS SYSTEM N,N'-DIACETYLCHITOBIOSE-SPECIFIC EIIA COMPONENT"/>
    <property type="match status" value="1"/>
</dbReference>
<accession>A0A2T3G2V2</accession>
<feature type="binding site" evidence="6">
    <location>
        <position position="78"/>
    </location>
    <ligand>
        <name>Mg(2+)</name>
        <dbReference type="ChEBI" id="CHEBI:18420"/>
        <note>ligand shared between all trimeric partners</note>
    </ligand>
</feature>
<dbReference type="GO" id="GO:0046872">
    <property type="term" value="F:metal ion binding"/>
    <property type="evidence" value="ECO:0007669"/>
    <property type="project" value="UniProtKB-KW"/>
</dbReference>
<dbReference type="AlphaFoldDB" id="A0A2T3G2V2"/>
<evidence type="ECO:0000256" key="1">
    <source>
        <dbReference type="ARBA" id="ARBA00022448"/>
    </source>
</evidence>
<dbReference type="Pfam" id="PF02255">
    <property type="entry name" value="PTS_IIA"/>
    <property type="match status" value="1"/>
</dbReference>
<evidence type="ECO:0000256" key="8">
    <source>
        <dbReference type="SAM" id="Coils"/>
    </source>
</evidence>
<dbReference type="PANTHER" id="PTHR34382:SF7">
    <property type="entry name" value="PTS SYSTEM N,N'-DIACETYLCHITOBIOSE-SPECIFIC EIIA COMPONENT"/>
    <property type="match status" value="1"/>
</dbReference>
<gene>
    <name evidence="9" type="ORF">C7U54_05845</name>
</gene>
<evidence type="ECO:0000256" key="5">
    <source>
        <dbReference type="PIRSR" id="PIRSR000699-1"/>
    </source>
</evidence>
<dbReference type="PROSITE" id="PS51095">
    <property type="entry name" value="PTS_EIIA_TYPE_3"/>
    <property type="match status" value="1"/>
</dbReference>
<dbReference type="SUPFAM" id="SSF46973">
    <property type="entry name" value="Enzyme IIa from lactose specific PTS, IIa-lac"/>
    <property type="match status" value="1"/>
</dbReference>
<keyword evidence="10" id="KW-1185">Reference proteome</keyword>
<evidence type="ECO:0000256" key="7">
    <source>
        <dbReference type="PROSITE-ProRule" id="PRU00418"/>
    </source>
</evidence>
<evidence type="ECO:0000256" key="2">
    <source>
        <dbReference type="ARBA" id="ARBA00022597"/>
    </source>
</evidence>
<evidence type="ECO:0000256" key="4">
    <source>
        <dbReference type="ARBA" id="ARBA00022683"/>
    </source>
</evidence>
<dbReference type="InterPro" id="IPR036542">
    <property type="entry name" value="PTS_IIA_lac/cel_sf"/>
</dbReference>
<dbReference type="InterPro" id="IPR003188">
    <property type="entry name" value="PTS_IIA_lac/cel"/>
</dbReference>
<dbReference type="Gene3D" id="1.20.58.80">
    <property type="entry name" value="Phosphotransferase system, lactose/cellobiose-type IIA subunit"/>
    <property type="match status" value="1"/>
</dbReference>
<protein>
    <submittedName>
        <fullName evidence="9">PTS lactose/cellobiose transporter subunit IIA</fullName>
    </submittedName>
</protein>
<dbReference type="PIRSF" id="PIRSF000699">
    <property type="entry name" value="PTS_IILac_III"/>
    <property type="match status" value="1"/>
</dbReference>
<feature type="modified residue" description="Phosphohistidine; by HPr" evidence="7">
    <location>
        <position position="75"/>
    </location>
</feature>
<keyword evidence="2" id="KW-0762">Sugar transport</keyword>
<sequence>MKREEDSCQLILYSSNARTKAMEAISNAKTGNVVLANDNLKNAKDELLIAQKKHAELLRDMANEEDVETNLLMIHAEDHVFGAQNTLEMANEIVELYGRLKEYE</sequence>
<evidence type="ECO:0000256" key="3">
    <source>
        <dbReference type="ARBA" id="ARBA00022679"/>
    </source>
</evidence>
<keyword evidence="4" id="KW-0598">Phosphotransferase system</keyword>
<evidence type="ECO:0000313" key="9">
    <source>
        <dbReference type="EMBL" id="PST41864.1"/>
    </source>
</evidence>
<comment type="caution">
    <text evidence="9">The sequence shown here is derived from an EMBL/GenBank/DDBJ whole genome shotgun (WGS) entry which is preliminary data.</text>
</comment>
<dbReference type="RefSeq" id="WP_107029627.1">
    <property type="nucleotide sequence ID" value="NZ_JANFYO010000004.1"/>
</dbReference>
<feature type="coiled-coil region" evidence="8">
    <location>
        <begin position="33"/>
        <end position="60"/>
    </location>
</feature>
<reference evidence="9 10" key="1">
    <citation type="journal article" date="2019" name="Int. J. Syst. Evol. Microbiol.">
        <title>Faecalibacillus intestinalis gen. nov., sp. nov. and Faecalibacillus faecis sp. nov., isolated from human faeces.</title>
        <authorList>
            <person name="Seo B."/>
            <person name="Jeon K."/>
            <person name="Baek I."/>
            <person name="Lee Y.M."/>
            <person name="Baek K."/>
            <person name="Ko G."/>
        </authorList>
    </citation>
    <scope>NUCLEOTIDE SEQUENCE [LARGE SCALE GENOMIC DNA]</scope>
    <source>
        <strain evidence="9 10">SNUG30099</strain>
    </source>
</reference>
<name>A0A2T3G2V2_9FIRM</name>
<feature type="active site" description="Tele-phosphohistidine intermediate" evidence="5">
    <location>
        <position position="75"/>
    </location>
</feature>
<keyword evidence="6" id="KW-0460">Magnesium</keyword>
<evidence type="ECO:0000313" key="10">
    <source>
        <dbReference type="Proteomes" id="UP000240974"/>
    </source>
</evidence>